<organism evidence="3 4">
    <name type="scientific">Geoalkalibacter subterraneus</name>
    <dbReference type="NCBI Taxonomy" id="483547"/>
    <lineage>
        <taxon>Bacteria</taxon>
        <taxon>Pseudomonadati</taxon>
        <taxon>Thermodesulfobacteriota</taxon>
        <taxon>Desulfuromonadia</taxon>
        <taxon>Desulfuromonadales</taxon>
        <taxon>Geoalkalibacteraceae</taxon>
        <taxon>Geoalkalibacter</taxon>
    </lineage>
</organism>
<sequence>MNYGQIIADAVTDVFSTMLMIEVSPQDACDQSMLFIPAGASGMLGFSGDVAGMLTIHCPEAVALSITCGFLGMEVSEIGEEVKDAIGELVNMVAGGLKDGLAGQERDIKLAIPTTIAGRSFRISSKSDVGHLCLPFDMEAGRFYVELKYK</sequence>
<evidence type="ECO:0000313" key="4">
    <source>
        <dbReference type="Proteomes" id="UP000035036"/>
    </source>
</evidence>
<evidence type="ECO:0000313" key="3">
    <source>
        <dbReference type="EMBL" id="AJF07610.1"/>
    </source>
</evidence>
<dbReference type="Proteomes" id="UP000035036">
    <property type="component" value="Chromosome"/>
</dbReference>
<dbReference type="PANTHER" id="PTHR39452:SF1">
    <property type="entry name" value="CHEY-P PHOSPHATASE CHEX"/>
    <property type="match status" value="1"/>
</dbReference>
<dbReference type="SUPFAM" id="SSF103039">
    <property type="entry name" value="CheC-like"/>
    <property type="match status" value="1"/>
</dbReference>
<name>A0A0B5FTU7_9BACT</name>
<dbReference type="STRING" id="483547.GSUB_15090"/>
<dbReference type="HOGENOM" id="CLU_116290_0_2_7"/>
<dbReference type="InterPro" id="IPR038756">
    <property type="entry name" value="CheX-like"/>
</dbReference>
<dbReference type="OrthoDB" id="9790435at2"/>
<dbReference type="InterPro" id="IPR028051">
    <property type="entry name" value="CheX-like_dom"/>
</dbReference>
<gene>
    <name evidence="3" type="ORF">GSUB_15090</name>
</gene>
<dbReference type="Gene3D" id="3.40.1550.10">
    <property type="entry name" value="CheC-like"/>
    <property type="match status" value="1"/>
</dbReference>
<keyword evidence="4" id="KW-1185">Reference proteome</keyword>
<feature type="domain" description="Chemotaxis phosphatase CheX-like" evidence="2">
    <location>
        <begin position="41"/>
        <end position="136"/>
    </location>
</feature>
<dbReference type="KEGG" id="gsb:GSUB_15090"/>
<dbReference type="AlphaFoldDB" id="A0A0B5FTU7"/>
<dbReference type="InterPro" id="IPR028976">
    <property type="entry name" value="CheC-like_sf"/>
</dbReference>
<accession>A0A0B5FTU7</accession>
<evidence type="ECO:0000259" key="2">
    <source>
        <dbReference type="Pfam" id="PF13690"/>
    </source>
</evidence>
<keyword evidence="1" id="KW-0145">Chemotaxis</keyword>
<evidence type="ECO:0000256" key="1">
    <source>
        <dbReference type="ARBA" id="ARBA00022500"/>
    </source>
</evidence>
<proteinExistence type="predicted"/>
<dbReference type="Pfam" id="PF13690">
    <property type="entry name" value="CheX"/>
    <property type="match status" value="1"/>
</dbReference>
<dbReference type="RefSeq" id="WP_040201545.1">
    <property type="nucleotide sequence ID" value="NZ_CP010311.1"/>
</dbReference>
<dbReference type="PANTHER" id="PTHR39452">
    <property type="entry name" value="CHEY-P PHOSPHATASE CHEX"/>
    <property type="match status" value="1"/>
</dbReference>
<reference evidence="3 4" key="1">
    <citation type="journal article" date="2015" name="Genome Announc.">
        <title>Genomes of Geoalkalibacter ferrihydriticus Z-0531T and Geoalkalibacter subterraneus Red1T, Two Haloalkaliphilic Metal-Reducing Deltaproteobacteria.</title>
        <authorList>
            <person name="Badalamenti J.P."/>
            <person name="Krajmalnik-Brown R."/>
            <person name="Torres C.I."/>
            <person name="Bond D.R."/>
        </authorList>
    </citation>
    <scope>NUCLEOTIDE SEQUENCE [LARGE SCALE GENOMIC DNA]</scope>
    <source>
        <strain evidence="3 4">Red1</strain>
    </source>
</reference>
<dbReference type="EMBL" id="CP010311">
    <property type="protein sequence ID" value="AJF07610.1"/>
    <property type="molecule type" value="Genomic_DNA"/>
</dbReference>
<dbReference type="CDD" id="cd17906">
    <property type="entry name" value="CheX"/>
    <property type="match status" value="1"/>
</dbReference>
<protein>
    <recommendedName>
        <fullName evidence="2">Chemotaxis phosphatase CheX-like domain-containing protein</fullName>
    </recommendedName>
</protein>
<dbReference type="GO" id="GO:0006935">
    <property type="term" value="P:chemotaxis"/>
    <property type="evidence" value="ECO:0007669"/>
    <property type="project" value="UniProtKB-KW"/>
</dbReference>